<accession>A0A0M0G5M1</accession>
<dbReference type="InterPro" id="IPR016192">
    <property type="entry name" value="APOBEC/CMP_deaminase_Zn-bd"/>
</dbReference>
<dbReference type="EMBL" id="LGUE01000004">
    <property type="protein sequence ID" value="KON85134.1"/>
    <property type="molecule type" value="Genomic_DNA"/>
</dbReference>
<keyword evidence="5" id="KW-1185">Reference proteome</keyword>
<sequence length="173" mass="19559">MDRVKDRYYLELALQEASKALEEDTYPVGAVIVDGDGQIVATGRNRVHTRKDATAHAEMEAIRNAGESIFKAKVNREHFTMYTSLEPCPMCTGGILFANISRVVWLLNDDMGFGGYKKIKDTNAFDSKFCKVIAVEEPLDDLKEQQKELMERWLSNPNHVHNLRKGAIEGKVK</sequence>
<dbReference type="InterPro" id="IPR002125">
    <property type="entry name" value="CMP_dCMP_dom"/>
</dbReference>
<dbReference type="InterPro" id="IPR016193">
    <property type="entry name" value="Cytidine_deaminase-like"/>
</dbReference>
<evidence type="ECO:0000313" key="5">
    <source>
        <dbReference type="Proteomes" id="UP000037405"/>
    </source>
</evidence>
<dbReference type="GO" id="GO:0008270">
    <property type="term" value="F:zinc ion binding"/>
    <property type="evidence" value="ECO:0007669"/>
    <property type="project" value="InterPro"/>
</dbReference>
<proteinExistence type="predicted"/>
<evidence type="ECO:0000256" key="1">
    <source>
        <dbReference type="ARBA" id="ARBA00022723"/>
    </source>
</evidence>
<evidence type="ECO:0000256" key="2">
    <source>
        <dbReference type="ARBA" id="ARBA00022833"/>
    </source>
</evidence>
<dbReference type="PATRIC" id="fig|189381.12.peg.2930"/>
<dbReference type="GO" id="GO:0002100">
    <property type="term" value="P:tRNA wobble adenosine to inosine editing"/>
    <property type="evidence" value="ECO:0007669"/>
    <property type="project" value="TreeGrafter"/>
</dbReference>
<dbReference type="GO" id="GO:0052717">
    <property type="term" value="F:tRNA-specific adenosine-34 deaminase activity"/>
    <property type="evidence" value="ECO:0007669"/>
    <property type="project" value="TreeGrafter"/>
</dbReference>
<feature type="domain" description="CMP/dCMP-type deaminase" evidence="3">
    <location>
        <begin position="4"/>
        <end position="116"/>
    </location>
</feature>
<evidence type="ECO:0000259" key="3">
    <source>
        <dbReference type="PROSITE" id="PS51747"/>
    </source>
</evidence>
<organism evidence="4 5">
    <name type="scientific">Rossellomorea marisflavi</name>
    <dbReference type="NCBI Taxonomy" id="189381"/>
    <lineage>
        <taxon>Bacteria</taxon>
        <taxon>Bacillati</taxon>
        <taxon>Bacillota</taxon>
        <taxon>Bacilli</taxon>
        <taxon>Bacillales</taxon>
        <taxon>Bacillaceae</taxon>
        <taxon>Rossellomorea</taxon>
    </lineage>
</organism>
<dbReference type="CDD" id="cd01285">
    <property type="entry name" value="nucleoside_deaminase"/>
    <property type="match status" value="1"/>
</dbReference>
<dbReference type="PROSITE" id="PS00903">
    <property type="entry name" value="CYT_DCMP_DEAMINASES_1"/>
    <property type="match status" value="1"/>
</dbReference>
<gene>
    <name evidence="4" type="ORF">AF331_14265</name>
</gene>
<dbReference type="Gene3D" id="3.40.140.10">
    <property type="entry name" value="Cytidine Deaminase, domain 2"/>
    <property type="match status" value="1"/>
</dbReference>
<dbReference type="OrthoDB" id="9802676at2"/>
<comment type="caution">
    <text evidence="4">The sequence shown here is derived from an EMBL/GenBank/DDBJ whole genome shotgun (WGS) entry which is preliminary data.</text>
</comment>
<keyword evidence="1" id="KW-0479">Metal-binding</keyword>
<dbReference type="RefSeq" id="WP_053428737.1">
    <property type="nucleotide sequence ID" value="NZ_JAUKEH010000002.1"/>
</dbReference>
<protein>
    <submittedName>
        <fullName evidence="4">Cytosine deaminase</fullName>
    </submittedName>
</protein>
<dbReference type="AlphaFoldDB" id="A0A0M0G5M1"/>
<dbReference type="PROSITE" id="PS51747">
    <property type="entry name" value="CYT_DCMP_DEAMINASES_2"/>
    <property type="match status" value="1"/>
</dbReference>
<evidence type="ECO:0000313" key="4">
    <source>
        <dbReference type="EMBL" id="KON85134.1"/>
    </source>
</evidence>
<dbReference type="Pfam" id="PF00383">
    <property type="entry name" value="dCMP_cyt_deam_1"/>
    <property type="match status" value="1"/>
</dbReference>
<dbReference type="SUPFAM" id="SSF53927">
    <property type="entry name" value="Cytidine deaminase-like"/>
    <property type="match status" value="1"/>
</dbReference>
<reference evidence="5" key="1">
    <citation type="submission" date="2015-07" db="EMBL/GenBank/DDBJ databases">
        <title>Fjat-14235 jcm11544.</title>
        <authorList>
            <person name="Liu B."/>
            <person name="Wang J."/>
            <person name="Zhu Y."/>
            <person name="Liu G."/>
            <person name="Chen Q."/>
            <person name="Chen Z."/>
            <person name="Lan J."/>
            <person name="Che J."/>
            <person name="Ge C."/>
            <person name="Shi H."/>
            <person name="Pan Z."/>
            <person name="Liu X."/>
        </authorList>
    </citation>
    <scope>NUCLEOTIDE SEQUENCE [LARGE SCALE GENOMIC DNA]</scope>
    <source>
        <strain evidence="5">JCM 11544</strain>
    </source>
</reference>
<dbReference type="PANTHER" id="PTHR11079:SF202">
    <property type="entry name" value="TRNA-SPECIFIC ADENOSINE DEAMINASE"/>
    <property type="match status" value="1"/>
</dbReference>
<name>A0A0M0G5M1_9BACI</name>
<keyword evidence="2" id="KW-0862">Zinc</keyword>
<dbReference type="PANTHER" id="PTHR11079">
    <property type="entry name" value="CYTOSINE DEAMINASE FAMILY MEMBER"/>
    <property type="match status" value="1"/>
</dbReference>
<dbReference type="Proteomes" id="UP000037405">
    <property type="component" value="Unassembled WGS sequence"/>
</dbReference>